<protein>
    <submittedName>
        <fullName evidence="1">Uncharacterized protein</fullName>
    </submittedName>
</protein>
<keyword evidence="2" id="KW-1185">Reference proteome</keyword>
<sequence>MLTYPGEVSACTITHPFPYCNFSKNHLQIQVFPDRQDAGKKSIVSNVARQLIDLGVGGGA</sequence>
<name>A0A0C2EGK9_9BACT</name>
<dbReference type="RefSeq" id="WP_040096188.1">
    <property type="nucleotide sequence ID" value="NZ_JWJD01000001.1"/>
</dbReference>
<proteinExistence type="predicted"/>
<dbReference type="EMBL" id="JWJD01000001">
    <property type="protein sequence ID" value="KIH77773.1"/>
    <property type="molecule type" value="Genomic_DNA"/>
</dbReference>
<organism evidence="1 2">
    <name type="scientific">Geoalkalibacter ferrihydriticus DSM 17813</name>
    <dbReference type="NCBI Taxonomy" id="1121915"/>
    <lineage>
        <taxon>Bacteria</taxon>
        <taxon>Pseudomonadati</taxon>
        <taxon>Thermodesulfobacteriota</taxon>
        <taxon>Desulfuromonadia</taxon>
        <taxon>Desulfuromonadales</taxon>
        <taxon>Geoalkalibacteraceae</taxon>
        <taxon>Geoalkalibacter</taxon>
    </lineage>
</organism>
<dbReference type="AlphaFoldDB" id="A0A0C2EGK9"/>
<gene>
    <name evidence="1" type="ORF">GFER_03750</name>
</gene>
<dbReference type="Proteomes" id="UP000035068">
    <property type="component" value="Unassembled WGS sequence"/>
</dbReference>
<evidence type="ECO:0000313" key="2">
    <source>
        <dbReference type="Proteomes" id="UP000035068"/>
    </source>
</evidence>
<evidence type="ECO:0000313" key="1">
    <source>
        <dbReference type="EMBL" id="KIH77773.1"/>
    </source>
</evidence>
<accession>A0A0C2EGK9</accession>
<comment type="caution">
    <text evidence="1">The sequence shown here is derived from an EMBL/GenBank/DDBJ whole genome shotgun (WGS) entry which is preliminary data.</text>
</comment>
<reference evidence="1 2" key="1">
    <citation type="submission" date="2014-12" db="EMBL/GenBank/DDBJ databases">
        <title>Genomes of Geoalkalibacter ferrihydriticus and Geoalkalibacter subterraneus, two haloalkaliphilic metal-reducing members of the Geobacteraceae.</title>
        <authorList>
            <person name="Badalamenti J.P."/>
            <person name="Torres C.I."/>
            <person name="Krajmalnik-Brown R."/>
            <person name="Bond D.R."/>
        </authorList>
    </citation>
    <scope>NUCLEOTIDE SEQUENCE [LARGE SCALE GENOMIC DNA]</scope>
    <source>
        <strain evidence="1 2">DSM 17813</strain>
    </source>
</reference>